<dbReference type="InterPro" id="IPR007221">
    <property type="entry name" value="MreC"/>
</dbReference>
<dbReference type="Gene3D" id="2.40.10.350">
    <property type="entry name" value="Rod shape-determining protein MreC, domain 2"/>
    <property type="match status" value="1"/>
</dbReference>
<evidence type="ECO:0000256" key="3">
    <source>
        <dbReference type="ARBA" id="ARBA00022960"/>
    </source>
</evidence>
<keyword evidence="3 5" id="KW-0133">Cell shape</keyword>
<evidence type="ECO:0000313" key="8">
    <source>
        <dbReference type="Proteomes" id="UP000231094"/>
    </source>
</evidence>
<comment type="caution">
    <text evidence="7">The sequence shown here is derived from an EMBL/GenBank/DDBJ whole genome shotgun (WGS) entry which is preliminary data.</text>
</comment>
<dbReference type="Gene3D" id="2.40.10.340">
    <property type="entry name" value="Rod shape-determining protein MreC, domain 1"/>
    <property type="match status" value="1"/>
</dbReference>
<dbReference type="Proteomes" id="UP000231094">
    <property type="component" value="Unassembled WGS sequence"/>
</dbReference>
<proteinExistence type="inferred from homology"/>
<dbReference type="PANTHER" id="PTHR34138:SF1">
    <property type="entry name" value="CELL SHAPE-DETERMINING PROTEIN MREC"/>
    <property type="match status" value="1"/>
</dbReference>
<dbReference type="AlphaFoldDB" id="A0A2N9Y6Y2"/>
<dbReference type="PIRSF" id="PIRSF038471">
    <property type="entry name" value="MreC"/>
    <property type="match status" value="1"/>
</dbReference>
<organism evidence="7 8">
    <name type="scientific">Snodgrassella alvi</name>
    <dbReference type="NCBI Taxonomy" id="1196083"/>
    <lineage>
        <taxon>Bacteria</taxon>
        <taxon>Pseudomonadati</taxon>
        <taxon>Pseudomonadota</taxon>
        <taxon>Betaproteobacteria</taxon>
        <taxon>Neisseriales</taxon>
        <taxon>Neisseriaceae</taxon>
        <taxon>Snodgrassella</taxon>
    </lineage>
</organism>
<gene>
    <name evidence="7" type="ORF">BHC47_08840</name>
</gene>
<comment type="similarity">
    <text evidence="1 5">Belongs to the MreC family.</text>
</comment>
<sequence length="299" mass="32687">MAEPSLNFVHNGLRSTSKLIVLSLFAVALLLLDNRYDVVKISRNYIGTALYPLQWLAMQPVNAVSNGMVFFEKQQNLSDENKLLKAQNAQLKLQLSQRDAQLKSVISLDHLTQLQKAALPQAQVAQIVSSDTNPLTDRFIIDKGSHHQIRQGDAVSDEHGLIGQITAVQPLSSEVTLITNSNAVIPAMVMRTGVRTLVYGRSGSLDLRYFPANASLLRNDLLVTSGMDSIYPAGIPIATVIQAQGSNGSPYYRVQIEPVAQLRNSNFVLVIPQKHAQTAHYSADVAATNHPLSTSTNHD</sequence>
<evidence type="ECO:0000256" key="5">
    <source>
        <dbReference type="PIRNR" id="PIRNR038471"/>
    </source>
</evidence>
<evidence type="ECO:0000256" key="4">
    <source>
        <dbReference type="ARBA" id="ARBA00032089"/>
    </source>
</evidence>
<dbReference type="InterPro" id="IPR055342">
    <property type="entry name" value="MreC_beta-barrel_core"/>
</dbReference>
<dbReference type="PANTHER" id="PTHR34138">
    <property type="entry name" value="CELL SHAPE-DETERMINING PROTEIN MREC"/>
    <property type="match status" value="1"/>
</dbReference>
<protein>
    <recommendedName>
        <fullName evidence="2 5">Cell shape-determining protein MreC</fullName>
    </recommendedName>
    <alternativeName>
        <fullName evidence="4 5">Cell shape protein MreC</fullName>
    </alternativeName>
</protein>
<dbReference type="GO" id="GO:0008360">
    <property type="term" value="P:regulation of cell shape"/>
    <property type="evidence" value="ECO:0007669"/>
    <property type="project" value="UniProtKB-KW"/>
</dbReference>
<dbReference type="GO" id="GO:0005886">
    <property type="term" value="C:plasma membrane"/>
    <property type="evidence" value="ECO:0007669"/>
    <property type="project" value="TreeGrafter"/>
</dbReference>
<reference evidence="7 8" key="1">
    <citation type="journal article" date="2017" name="MBio">
        <title>Type VI secretion-mediated competition in the bee gut microbiome.</title>
        <authorList>
            <person name="Steele M.I."/>
            <person name="Kwong W.K."/>
            <person name="Powell J.E."/>
            <person name="Whiteley M."/>
            <person name="Moran N.A."/>
        </authorList>
    </citation>
    <scope>NUCLEOTIDE SEQUENCE [LARGE SCALE GENOMIC DNA]</scope>
    <source>
        <strain evidence="7 8">PEB0171</strain>
    </source>
</reference>
<dbReference type="RefSeq" id="WP_100116244.1">
    <property type="nucleotide sequence ID" value="NZ_JBNPAZ010000005.1"/>
</dbReference>
<dbReference type="NCBIfam" id="TIGR00219">
    <property type="entry name" value="mreC"/>
    <property type="match status" value="1"/>
</dbReference>
<dbReference type="InterPro" id="IPR042177">
    <property type="entry name" value="Cell/Rod_1"/>
</dbReference>
<dbReference type="InterPro" id="IPR042175">
    <property type="entry name" value="Cell/Rod_MreC_2"/>
</dbReference>
<dbReference type="EMBL" id="MEIV01000009">
    <property type="protein sequence ID" value="PIT64940.1"/>
    <property type="molecule type" value="Genomic_DNA"/>
</dbReference>
<evidence type="ECO:0000313" key="7">
    <source>
        <dbReference type="EMBL" id="PIT64940.1"/>
    </source>
</evidence>
<evidence type="ECO:0000256" key="1">
    <source>
        <dbReference type="ARBA" id="ARBA00009369"/>
    </source>
</evidence>
<comment type="function">
    <text evidence="5">Involved in formation and maintenance of cell shape.</text>
</comment>
<accession>A0A2N9Y6Y2</accession>
<feature type="domain" description="Rod shape-determining protein MreC beta-barrel core" evidence="6">
    <location>
        <begin position="127"/>
        <end position="271"/>
    </location>
</feature>
<dbReference type="Pfam" id="PF04085">
    <property type="entry name" value="MreC"/>
    <property type="match status" value="1"/>
</dbReference>
<evidence type="ECO:0000256" key="2">
    <source>
        <dbReference type="ARBA" id="ARBA00013855"/>
    </source>
</evidence>
<evidence type="ECO:0000259" key="6">
    <source>
        <dbReference type="Pfam" id="PF04085"/>
    </source>
</evidence>
<name>A0A2N9Y6Y2_9NEIS</name>